<dbReference type="GO" id="GO:0016175">
    <property type="term" value="F:superoxide-generating NAD(P)H oxidase activity"/>
    <property type="evidence" value="ECO:0007669"/>
    <property type="project" value="TreeGrafter"/>
</dbReference>
<evidence type="ECO:0000256" key="15">
    <source>
        <dbReference type="ARBA" id="ARBA00023136"/>
    </source>
</evidence>
<evidence type="ECO:0000256" key="11">
    <source>
        <dbReference type="ARBA" id="ARBA00022857"/>
    </source>
</evidence>
<evidence type="ECO:0000256" key="5">
    <source>
        <dbReference type="ARBA" id="ARBA00004651"/>
    </source>
</evidence>
<dbReference type="FunFam" id="2.40.30.10:FF:000183">
    <property type="entry name" value="NADPH oxidase 4"/>
    <property type="match status" value="1"/>
</dbReference>
<keyword evidence="16" id="KW-1015">Disulfide bond</keyword>
<evidence type="ECO:0000256" key="6">
    <source>
        <dbReference type="ARBA" id="ARBA00012698"/>
    </source>
</evidence>
<comment type="catalytic activity">
    <reaction evidence="19">
        <text>NADPH + O2 + H(+) = H2O2 + NADP(+)</text>
        <dbReference type="Rhea" id="RHEA:11260"/>
        <dbReference type="ChEBI" id="CHEBI:15378"/>
        <dbReference type="ChEBI" id="CHEBI:15379"/>
        <dbReference type="ChEBI" id="CHEBI:16240"/>
        <dbReference type="ChEBI" id="CHEBI:57783"/>
        <dbReference type="ChEBI" id="CHEBI:58349"/>
        <dbReference type="EC" id="1.6.3.1"/>
    </reaction>
</comment>
<gene>
    <name evidence="25" type="primary">Nox4</name>
    <name evidence="25" type="ORF">GTO96_0013057</name>
</gene>
<organism evidence="25 26">
    <name type="scientific">Polypterus senegalus</name>
    <name type="common">Senegal bichir</name>
    <dbReference type="NCBI Taxonomy" id="55291"/>
    <lineage>
        <taxon>Eukaryota</taxon>
        <taxon>Metazoa</taxon>
        <taxon>Chordata</taxon>
        <taxon>Craniata</taxon>
        <taxon>Vertebrata</taxon>
        <taxon>Euteleostomi</taxon>
        <taxon>Actinopterygii</taxon>
        <taxon>Polypteriformes</taxon>
        <taxon>Polypteridae</taxon>
        <taxon>Polypterus</taxon>
    </lineage>
</organism>
<dbReference type="InterPro" id="IPR017938">
    <property type="entry name" value="Riboflavin_synthase-like_b-brl"/>
</dbReference>
<evidence type="ECO:0000256" key="12">
    <source>
        <dbReference type="ARBA" id="ARBA00022949"/>
    </source>
</evidence>
<keyword evidence="13 23" id="KW-1133">Transmembrane helix</keyword>
<keyword evidence="9 23" id="KW-0812">Transmembrane</keyword>
<dbReference type="AlphaFoldDB" id="A0A8X7WVD4"/>
<dbReference type="FunFam" id="3.40.50.80:FF:000015">
    <property type="entry name" value="NADPH oxidase 4"/>
    <property type="match status" value="1"/>
</dbReference>
<keyword evidence="26" id="KW-1185">Reference proteome</keyword>
<evidence type="ECO:0000259" key="24">
    <source>
        <dbReference type="PROSITE" id="PS51384"/>
    </source>
</evidence>
<name>A0A8X7WVD4_POLSE</name>
<dbReference type="GO" id="GO:0005925">
    <property type="term" value="C:focal adhesion"/>
    <property type="evidence" value="ECO:0007669"/>
    <property type="project" value="UniProtKB-SubCell"/>
</dbReference>
<dbReference type="InterPro" id="IPR013121">
    <property type="entry name" value="Fe_red_NAD-bd_6"/>
</dbReference>
<keyword evidence="17" id="KW-0325">Glycoprotein</keyword>
<evidence type="ECO:0000313" key="26">
    <source>
        <dbReference type="Proteomes" id="UP000886611"/>
    </source>
</evidence>
<evidence type="ECO:0000256" key="16">
    <source>
        <dbReference type="ARBA" id="ARBA00023157"/>
    </source>
</evidence>
<feature type="non-terminal residue" evidence="25">
    <location>
        <position position="1"/>
    </location>
</feature>
<dbReference type="InterPro" id="IPR000778">
    <property type="entry name" value="Cyt_b245_heavy_chain"/>
</dbReference>
<comment type="caution">
    <text evidence="25">The sequence shown here is derived from an EMBL/GenBank/DDBJ whole genome shotgun (WGS) entry which is preliminary data.</text>
</comment>
<evidence type="ECO:0000256" key="23">
    <source>
        <dbReference type="SAM" id="Phobius"/>
    </source>
</evidence>
<evidence type="ECO:0000256" key="7">
    <source>
        <dbReference type="ARBA" id="ARBA00022475"/>
    </source>
</evidence>
<dbReference type="GO" id="GO:0006952">
    <property type="term" value="P:defense response"/>
    <property type="evidence" value="ECO:0007669"/>
    <property type="project" value="TreeGrafter"/>
</dbReference>
<dbReference type="EMBL" id="JAATIS010008602">
    <property type="protein sequence ID" value="KAG2456725.1"/>
    <property type="molecule type" value="Genomic_DNA"/>
</dbReference>
<evidence type="ECO:0000256" key="17">
    <source>
        <dbReference type="ARBA" id="ARBA00023180"/>
    </source>
</evidence>
<sequence length="576" mass="66248">MALSCRSWLSNEGGKHLLLLLWLAANVWLFWKTFILYLKGPEYYYLYKMLGPGLCISRASASVLNLNCSLILLPMCRTLLAFLRGSHKVTGRRARRLLDKSKTFHTVCGITISVFSVLHVASHMINAVNFSVNFSEDFPPLNLAHYKGEDPRILIFTTVPGLTGVLLVLILFLMVTASSYSVRLSSYNIFWYSHNLFFIFYMVLLLHVAGGALKYQANLQAHPPGCLSPNKTLQGSVLKLDSYVDLQTDLFSNGFLRQSFIHKGNLTNICKEDPIFKPHFPAQTWLWVSGPLCLYCVERLYRCIRSNTPVTILSVICHHCDVIEVQMLKKNFKARPGQYIVLYCPSISAVENHPFTLTLCPSRKRETFCIHFRVLGDWTKRLQELLLSDLNTDLPVFHQRRYPKLYVDGPFGSPSEDIFNYEVSLCVAGGIGVTPFASVLHSLLDEWRHYKLRRLYFIWVCREIRSFYWFADLLGALHHKLWEENRPDYLNIQLYLSQCKGIKSSFGKKYQILNSRLFIGRPQWKLIFEEISKSNRRKRVGVFCCGPSKISKTLHKLSNSTSGFGTTFEYNKETFS</sequence>
<evidence type="ECO:0000256" key="18">
    <source>
        <dbReference type="ARBA" id="ARBA00023242"/>
    </source>
</evidence>
<feature type="transmembrane region" description="Helical" evidence="23">
    <location>
        <begin position="16"/>
        <end position="38"/>
    </location>
</feature>
<evidence type="ECO:0000256" key="10">
    <source>
        <dbReference type="ARBA" id="ARBA00022824"/>
    </source>
</evidence>
<dbReference type="Pfam" id="PF08030">
    <property type="entry name" value="NAD_binding_6"/>
    <property type="match status" value="1"/>
</dbReference>
<evidence type="ECO:0000256" key="13">
    <source>
        <dbReference type="ARBA" id="ARBA00022989"/>
    </source>
</evidence>
<dbReference type="PANTHER" id="PTHR11972:SF206">
    <property type="entry name" value="NADPH OXIDASE 4"/>
    <property type="match status" value="1"/>
</dbReference>
<evidence type="ECO:0000256" key="21">
    <source>
        <dbReference type="ARBA" id="ARBA00067129"/>
    </source>
</evidence>
<feature type="transmembrane region" description="Helical" evidence="23">
    <location>
        <begin position="153"/>
        <end position="177"/>
    </location>
</feature>
<keyword evidence="14" id="KW-0560">Oxidoreductase</keyword>
<dbReference type="Pfam" id="PF01794">
    <property type="entry name" value="Ferric_reduct"/>
    <property type="match status" value="1"/>
</dbReference>
<dbReference type="Proteomes" id="UP000886611">
    <property type="component" value="Unassembled WGS sequence"/>
</dbReference>
<evidence type="ECO:0000256" key="22">
    <source>
        <dbReference type="ARBA" id="ARBA00093404"/>
    </source>
</evidence>
<keyword evidence="12" id="KW-0965">Cell junction</keyword>
<dbReference type="InterPro" id="IPR050369">
    <property type="entry name" value="RBOH/FRE"/>
</dbReference>
<keyword evidence="18" id="KW-0539">Nucleus</keyword>
<feature type="non-terminal residue" evidence="25">
    <location>
        <position position="576"/>
    </location>
</feature>
<keyword evidence="7" id="KW-1003">Cell membrane</keyword>
<comment type="function">
    <text evidence="22">NADPH oxidase that catalyzes predominantly the reduction of oxygen to H2O2. Can also catalyze to a smaller extent, the reduction of oxygen to superoxide. May function as an oxygen sensor regulating the KCNK3/TASK-1 potassium channel and HIF1A activity. May regulate insulin signaling cascade. May play a role in apoptosis, bone resorption and lipolysaccharide-mediated activation of NFKB. May produce superoxide in the nucleus and play a role in regulating gene expression upon cell stimulation. Promotes ferroptosis, reactive oxygen species production and reduced glutathione (GSH) levels by activating NLRP3 inflammasome activation and cytokine release.</text>
</comment>
<evidence type="ECO:0000256" key="3">
    <source>
        <dbReference type="ARBA" id="ARBA00004477"/>
    </source>
</evidence>
<dbReference type="PRINTS" id="PR00466">
    <property type="entry name" value="GP91PHOX"/>
</dbReference>
<keyword evidence="15 23" id="KW-0472">Membrane</keyword>
<comment type="catalytic activity">
    <reaction evidence="20">
        <text>NADPH + 2 O2 = 2 superoxide + NADP(+) + H(+)</text>
        <dbReference type="Rhea" id="RHEA:63180"/>
        <dbReference type="ChEBI" id="CHEBI:15378"/>
        <dbReference type="ChEBI" id="CHEBI:15379"/>
        <dbReference type="ChEBI" id="CHEBI:18421"/>
        <dbReference type="ChEBI" id="CHEBI:57783"/>
        <dbReference type="ChEBI" id="CHEBI:58349"/>
    </reaction>
</comment>
<evidence type="ECO:0000256" key="14">
    <source>
        <dbReference type="ARBA" id="ARBA00023002"/>
    </source>
</evidence>
<dbReference type="Gene3D" id="3.40.50.80">
    <property type="entry name" value="Nucleotide-binding domain of ferredoxin-NADP reductase (FNR) module"/>
    <property type="match status" value="1"/>
</dbReference>
<dbReference type="GO" id="GO:0005789">
    <property type="term" value="C:endoplasmic reticulum membrane"/>
    <property type="evidence" value="ECO:0007669"/>
    <property type="project" value="UniProtKB-SubCell"/>
</dbReference>
<proteinExistence type="predicted"/>
<dbReference type="EC" id="1.6.3.1" evidence="6"/>
<dbReference type="SUPFAM" id="SSF63380">
    <property type="entry name" value="Riboflavin synthase domain-like"/>
    <property type="match status" value="1"/>
</dbReference>
<evidence type="ECO:0000313" key="25">
    <source>
        <dbReference type="EMBL" id="KAG2456725.1"/>
    </source>
</evidence>
<dbReference type="InterPro" id="IPR013130">
    <property type="entry name" value="Fe3_Rdtase_TM_dom"/>
</dbReference>
<keyword evidence="11" id="KW-0521">NADP</keyword>
<dbReference type="GO" id="GO:0005634">
    <property type="term" value="C:nucleus"/>
    <property type="evidence" value="ECO:0007669"/>
    <property type="project" value="UniProtKB-SubCell"/>
</dbReference>
<accession>A0A8X7WVD4</accession>
<dbReference type="GO" id="GO:0048471">
    <property type="term" value="C:perinuclear region of cytoplasm"/>
    <property type="evidence" value="ECO:0007669"/>
    <property type="project" value="UniProtKB-ARBA"/>
</dbReference>
<evidence type="ECO:0000256" key="4">
    <source>
        <dbReference type="ARBA" id="ARBA00004496"/>
    </source>
</evidence>
<dbReference type="InterPro" id="IPR013112">
    <property type="entry name" value="FAD-bd_8"/>
</dbReference>
<evidence type="ECO:0000256" key="19">
    <source>
        <dbReference type="ARBA" id="ARBA00048762"/>
    </source>
</evidence>
<feature type="domain" description="FAD-binding FR-type" evidence="24">
    <location>
        <begin position="305"/>
        <end position="417"/>
    </location>
</feature>
<evidence type="ECO:0000256" key="9">
    <source>
        <dbReference type="ARBA" id="ARBA00022692"/>
    </source>
</evidence>
<evidence type="ECO:0000256" key="8">
    <source>
        <dbReference type="ARBA" id="ARBA00022490"/>
    </source>
</evidence>
<feature type="transmembrane region" description="Helical" evidence="23">
    <location>
        <begin position="189"/>
        <end position="213"/>
    </location>
</feature>
<dbReference type="PANTHER" id="PTHR11972">
    <property type="entry name" value="NADPH OXIDASE"/>
    <property type="match status" value="1"/>
</dbReference>
<keyword evidence="10" id="KW-0256">Endoplasmic reticulum</keyword>
<reference evidence="25 26" key="1">
    <citation type="journal article" date="2021" name="Cell">
        <title>Tracing the genetic footprints of vertebrate landing in non-teleost ray-finned fishes.</title>
        <authorList>
            <person name="Bi X."/>
            <person name="Wang K."/>
            <person name="Yang L."/>
            <person name="Pan H."/>
            <person name="Jiang H."/>
            <person name="Wei Q."/>
            <person name="Fang M."/>
            <person name="Yu H."/>
            <person name="Zhu C."/>
            <person name="Cai Y."/>
            <person name="He Y."/>
            <person name="Gan X."/>
            <person name="Zeng H."/>
            <person name="Yu D."/>
            <person name="Zhu Y."/>
            <person name="Jiang H."/>
            <person name="Qiu Q."/>
            <person name="Yang H."/>
            <person name="Zhang Y.E."/>
            <person name="Wang W."/>
            <person name="Zhu M."/>
            <person name="He S."/>
            <person name="Zhang G."/>
        </authorList>
    </citation>
    <scope>NUCLEOTIDE SEQUENCE [LARGE SCALE GENOMIC DNA]</scope>
    <source>
        <strain evidence="25">Bchr_013</strain>
    </source>
</reference>
<dbReference type="OrthoDB" id="167398at2759"/>
<comment type="subcellular location">
    <subcellularLocation>
        <location evidence="2">Cell junction</location>
        <location evidence="2">Focal adhesion</location>
    </subcellularLocation>
    <subcellularLocation>
        <location evidence="5">Cell membrane</location>
        <topology evidence="5">Multi-pass membrane protein</topology>
    </subcellularLocation>
    <subcellularLocation>
        <location evidence="4">Cytoplasm</location>
    </subcellularLocation>
    <subcellularLocation>
        <location evidence="3">Endoplasmic reticulum membrane</location>
        <topology evidence="3">Multi-pass membrane protein</topology>
    </subcellularLocation>
    <subcellularLocation>
        <location evidence="1">Nucleus</location>
    </subcellularLocation>
</comment>
<dbReference type="Pfam" id="PF08022">
    <property type="entry name" value="FAD_binding_8"/>
    <property type="match status" value="1"/>
</dbReference>
<protein>
    <recommendedName>
        <fullName evidence="21">NADPH oxidase 4</fullName>
        <ecNumber evidence="6">1.6.3.1</ecNumber>
    </recommendedName>
</protein>
<dbReference type="PROSITE" id="PS51384">
    <property type="entry name" value="FAD_FR"/>
    <property type="match status" value="1"/>
</dbReference>
<dbReference type="GO" id="GO:0016174">
    <property type="term" value="F:NAD(P)H oxidase H2O2-forming activity"/>
    <property type="evidence" value="ECO:0007669"/>
    <property type="project" value="UniProtKB-EC"/>
</dbReference>
<feature type="transmembrane region" description="Helical" evidence="23">
    <location>
        <begin position="104"/>
        <end position="125"/>
    </location>
</feature>
<dbReference type="InterPro" id="IPR017927">
    <property type="entry name" value="FAD-bd_FR_type"/>
</dbReference>
<evidence type="ECO:0000256" key="20">
    <source>
        <dbReference type="ARBA" id="ARBA00049908"/>
    </source>
</evidence>
<dbReference type="InterPro" id="IPR039261">
    <property type="entry name" value="FNR_nucleotide-bd"/>
</dbReference>
<dbReference type="SUPFAM" id="SSF52343">
    <property type="entry name" value="Ferredoxin reductase-like, C-terminal NADP-linked domain"/>
    <property type="match status" value="1"/>
</dbReference>
<dbReference type="GO" id="GO:0042554">
    <property type="term" value="P:superoxide anion generation"/>
    <property type="evidence" value="ECO:0007669"/>
    <property type="project" value="TreeGrafter"/>
</dbReference>
<dbReference type="CDD" id="cd06186">
    <property type="entry name" value="NOX_Duox_like_FAD_NADP"/>
    <property type="match status" value="1"/>
</dbReference>
<feature type="transmembrane region" description="Helical" evidence="23">
    <location>
        <begin position="58"/>
        <end position="83"/>
    </location>
</feature>
<dbReference type="GO" id="GO:0043020">
    <property type="term" value="C:NADPH oxidase complex"/>
    <property type="evidence" value="ECO:0007669"/>
    <property type="project" value="TreeGrafter"/>
</dbReference>
<evidence type="ECO:0000256" key="1">
    <source>
        <dbReference type="ARBA" id="ARBA00004123"/>
    </source>
</evidence>
<evidence type="ECO:0000256" key="2">
    <source>
        <dbReference type="ARBA" id="ARBA00004246"/>
    </source>
</evidence>
<keyword evidence="8" id="KW-0963">Cytoplasm</keyword>